<dbReference type="PANTHER" id="PTHR42748:SF7">
    <property type="entry name" value="NMRA LIKE REDOX SENSOR 1-RELATED"/>
    <property type="match status" value="1"/>
</dbReference>
<proteinExistence type="inferred from homology"/>
<evidence type="ECO:0000313" key="4">
    <source>
        <dbReference type="EMBL" id="MDA0563348.1"/>
    </source>
</evidence>
<dbReference type="Proteomes" id="UP001140076">
    <property type="component" value="Unassembled WGS sequence"/>
</dbReference>
<dbReference type="InterPro" id="IPR036291">
    <property type="entry name" value="NAD(P)-bd_dom_sf"/>
</dbReference>
<evidence type="ECO:0000256" key="2">
    <source>
        <dbReference type="ARBA" id="ARBA00022857"/>
    </source>
</evidence>
<dbReference type="EMBL" id="JAJAQC010000004">
    <property type="protein sequence ID" value="MDA0563348.1"/>
    <property type="molecule type" value="Genomic_DNA"/>
</dbReference>
<accession>A0A9X3NHM7</accession>
<feature type="domain" description="NmrA-like" evidence="3">
    <location>
        <begin position="16"/>
        <end position="261"/>
    </location>
</feature>
<reference evidence="4" key="1">
    <citation type="submission" date="2021-10" db="EMBL/GenBank/DDBJ databases">
        <title>Streptomonospora sp. nov., isolated from mangrove soil.</title>
        <authorList>
            <person name="Chen X."/>
            <person name="Ge X."/>
            <person name="Liu W."/>
        </authorList>
    </citation>
    <scope>NUCLEOTIDE SEQUENCE</scope>
    <source>
        <strain evidence="4">S1-112</strain>
    </source>
</reference>
<dbReference type="Pfam" id="PF05368">
    <property type="entry name" value="NmrA"/>
    <property type="match status" value="1"/>
</dbReference>
<organism evidence="4 5">
    <name type="scientific">Streptomonospora mangrovi</name>
    <dbReference type="NCBI Taxonomy" id="2883123"/>
    <lineage>
        <taxon>Bacteria</taxon>
        <taxon>Bacillati</taxon>
        <taxon>Actinomycetota</taxon>
        <taxon>Actinomycetes</taxon>
        <taxon>Streptosporangiales</taxon>
        <taxon>Nocardiopsidaceae</taxon>
        <taxon>Streptomonospora</taxon>
    </lineage>
</organism>
<name>A0A9X3NHM7_9ACTN</name>
<protein>
    <submittedName>
        <fullName evidence="4">NmrA/HSCARG family protein</fullName>
    </submittedName>
</protein>
<dbReference type="InterPro" id="IPR051164">
    <property type="entry name" value="NmrA-like_oxidored"/>
</dbReference>
<sequence length="319" mass="33346">MPETSGPRPRSTADRPVLVTGATGQQGGATVRALLAAGASVRALVRDPRSAPARAIAALGAETVVGDLRDRDSLVRAARGARAVFSVQRPDPASGGVEGEVAQATNLIAAARAAGVPQFVHTSISGADARTRAPGWDEGRWDATVGPVLTAKAAIQARVREAGFPRWTIICPGTFMENFLPANRFLFPRGIEGGLVTVIKPATRLALVAVADIGATAAAAVADPERFHRVELELAGDRLSMAEVTRTLSEVLGLSLEVPDMTLEEARAAGLHPAGTGHDWMNAVPQVGRPEHARALGIDVTSFEQWTREHADAFASADS</sequence>
<evidence type="ECO:0000313" key="5">
    <source>
        <dbReference type="Proteomes" id="UP001140076"/>
    </source>
</evidence>
<dbReference type="Gene3D" id="3.40.50.720">
    <property type="entry name" value="NAD(P)-binding Rossmann-like Domain"/>
    <property type="match status" value="1"/>
</dbReference>
<dbReference type="AlphaFoldDB" id="A0A9X3NHM7"/>
<dbReference type="RefSeq" id="WP_270070641.1">
    <property type="nucleotide sequence ID" value="NZ_JAJAQC010000004.1"/>
</dbReference>
<keyword evidence="5" id="KW-1185">Reference proteome</keyword>
<gene>
    <name evidence="4" type="ORF">LG943_03230</name>
</gene>
<comment type="similarity">
    <text evidence="1">Belongs to the NmrA-type oxidoreductase family.</text>
</comment>
<dbReference type="InterPro" id="IPR008030">
    <property type="entry name" value="NmrA-like"/>
</dbReference>
<dbReference type="CDD" id="cd05251">
    <property type="entry name" value="NmrA_like_SDR_a"/>
    <property type="match status" value="1"/>
</dbReference>
<dbReference type="Gene3D" id="3.90.25.10">
    <property type="entry name" value="UDP-galactose 4-epimerase, domain 1"/>
    <property type="match status" value="1"/>
</dbReference>
<keyword evidence="2" id="KW-0521">NADP</keyword>
<dbReference type="PANTHER" id="PTHR42748">
    <property type="entry name" value="NITROGEN METABOLITE REPRESSION PROTEIN NMRA FAMILY MEMBER"/>
    <property type="match status" value="1"/>
</dbReference>
<evidence type="ECO:0000259" key="3">
    <source>
        <dbReference type="Pfam" id="PF05368"/>
    </source>
</evidence>
<comment type="caution">
    <text evidence="4">The sequence shown here is derived from an EMBL/GenBank/DDBJ whole genome shotgun (WGS) entry which is preliminary data.</text>
</comment>
<dbReference type="SUPFAM" id="SSF51735">
    <property type="entry name" value="NAD(P)-binding Rossmann-fold domains"/>
    <property type="match status" value="1"/>
</dbReference>
<evidence type="ECO:0000256" key="1">
    <source>
        <dbReference type="ARBA" id="ARBA00006328"/>
    </source>
</evidence>